<sequence length="294" mass="33229">MRFIHGFCWLFFITNANIFGIIQGCIEEDVKLLQNQMKNKTQKIISIENQLVSTSVAISQIEKENSGLISKLTNDQYIQDQQIKRIKKQTADNSNEITKIKAELSTKTQQIAQIKSDIASEGQERAKIQAKQTKDGQTIAQIKSQMSKNQQEIATMKGEMQKNKQDIAHLKGQVTKNGQGITALKSRLTSVETMATKANDFLQYILQQSNGVYYIHTPPYTNYIKSCRWVVGAYARFKHIGHGQYQDCLVLCIKASTTDSSITGAMFNLDRQCSCLQKGGGYVGYRKYQSCHFK</sequence>
<dbReference type="Gene3D" id="1.20.5.340">
    <property type="match status" value="1"/>
</dbReference>
<name>A0A7M5XD20_9CNID</name>
<protein>
    <recommendedName>
        <fullName evidence="4">Cnidarian restricted protein</fullName>
    </recommendedName>
</protein>
<evidence type="ECO:0008006" key="4">
    <source>
        <dbReference type="Google" id="ProtNLM"/>
    </source>
</evidence>
<dbReference type="EnsemblMetazoa" id="CLYHEMT021396.1">
    <property type="protein sequence ID" value="CLYHEMP021396.1"/>
    <property type="gene ID" value="CLYHEMG021396"/>
</dbReference>
<dbReference type="AlphaFoldDB" id="A0A7M5XD20"/>
<dbReference type="PROSITE" id="PS51257">
    <property type="entry name" value="PROKAR_LIPOPROTEIN"/>
    <property type="match status" value="1"/>
</dbReference>
<proteinExistence type="predicted"/>
<feature type="signal peptide" evidence="1">
    <location>
        <begin position="1"/>
        <end position="16"/>
    </location>
</feature>
<evidence type="ECO:0000313" key="2">
    <source>
        <dbReference type="EnsemblMetazoa" id="CLYHEMP021396.1"/>
    </source>
</evidence>
<dbReference type="RefSeq" id="XP_066915514.1">
    <property type="nucleotide sequence ID" value="XM_067059413.1"/>
</dbReference>
<keyword evidence="1" id="KW-0732">Signal</keyword>
<evidence type="ECO:0000313" key="3">
    <source>
        <dbReference type="Proteomes" id="UP000594262"/>
    </source>
</evidence>
<dbReference type="GeneID" id="136802647"/>
<reference evidence="2" key="1">
    <citation type="submission" date="2021-01" db="UniProtKB">
        <authorList>
            <consortium name="EnsemblMetazoa"/>
        </authorList>
    </citation>
    <scope>IDENTIFICATION</scope>
</reference>
<keyword evidence="3" id="KW-1185">Reference proteome</keyword>
<dbReference type="Proteomes" id="UP000594262">
    <property type="component" value="Unplaced"/>
</dbReference>
<feature type="chain" id="PRO_5029730874" description="Cnidarian restricted protein" evidence="1">
    <location>
        <begin position="17"/>
        <end position="294"/>
    </location>
</feature>
<evidence type="ECO:0000256" key="1">
    <source>
        <dbReference type="SAM" id="SignalP"/>
    </source>
</evidence>
<accession>A0A7M5XD20</accession>
<organism evidence="2 3">
    <name type="scientific">Clytia hemisphaerica</name>
    <dbReference type="NCBI Taxonomy" id="252671"/>
    <lineage>
        <taxon>Eukaryota</taxon>
        <taxon>Metazoa</taxon>
        <taxon>Cnidaria</taxon>
        <taxon>Hydrozoa</taxon>
        <taxon>Hydroidolina</taxon>
        <taxon>Leptothecata</taxon>
        <taxon>Obeliida</taxon>
        <taxon>Clytiidae</taxon>
        <taxon>Clytia</taxon>
    </lineage>
</organism>